<keyword evidence="6" id="KW-0802">TPR repeat</keyword>
<sequence length="288" mass="32801">MAINTAEEHKQKGNTFFSNGDYQDAITEYTNAIIKDSSNPVYYTNRSLCYYRLNKYEETKNDAQHAIELDKSSLKGHYYLGLALTKMGRLNQADVNLARAYELSLAQHSKSSPHISEAILQLRKMKWEQDERQRLRDAQPLLAELIDLLEEKKAASAAEFAKQRDDGSLSPEEYKDEISFLDSDTQRKIKELKATFDHAANVSSSETGAPLNPKPVPEYLLDPISFNLFVDPVITKSGQSYERSWILEHLRSSKTDPFSREHLTEQDLIPNLAIKAAAEQYIESQGTY</sequence>
<organism evidence="8 9">
    <name type="scientific">Magnusiomyces paraingens</name>
    <dbReference type="NCBI Taxonomy" id="2606893"/>
    <lineage>
        <taxon>Eukaryota</taxon>
        <taxon>Fungi</taxon>
        <taxon>Dikarya</taxon>
        <taxon>Ascomycota</taxon>
        <taxon>Saccharomycotina</taxon>
        <taxon>Dipodascomycetes</taxon>
        <taxon>Dipodascales</taxon>
        <taxon>Dipodascaceae</taxon>
        <taxon>Magnusiomyces</taxon>
    </lineage>
</organism>
<dbReference type="SUPFAM" id="SSF57850">
    <property type="entry name" value="RING/U-box"/>
    <property type="match status" value="1"/>
</dbReference>
<gene>
    <name evidence="8" type="ORF">SAPINGB_P001367</name>
</gene>
<dbReference type="Pfam" id="PF13414">
    <property type="entry name" value="TPR_11"/>
    <property type="match status" value="1"/>
</dbReference>
<protein>
    <recommendedName>
        <fullName evidence="2">RING-type E3 ubiquitin transferase</fullName>
        <ecNumber evidence="2">2.3.2.27</ecNumber>
    </recommendedName>
</protein>
<dbReference type="PROSITE" id="PS51698">
    <property type="entry name" value="U_BOX"/>
    <property type="match status" value="1"/>
</dbReference>
<feature type="repeat" description="TPR" evidence="6">
    <location>
        <begin position="6"/>
        <end position="39"/>
    </location>
</feature>
<evidence type="ECO:0000313" key="9">
    <source>
        <dbReference type="Proteomes" id="UP000398389"/>
    </source>
</evidence>
<comment type="catalytic activity">
    <reaction evidence="1">
        <text>S-ubiquitinyl-[E2 ubiquitin-conjugating enzyme]-L-cysteine + [acceptor protein]-L-lysine = [E2 ubiquitin-conjugating enzyme]-L-cysteine + N(6)-ubiquitinyl-[acceptor protein]-L-lysine.</text>
        <dbReference type="EC" id="2.3.2.27"/>
    </reaction>
</comment>
<dbReference type="InterPro" id="IPR013083">
    <property type="entry name" value="Znf_RING/FYVE/PHD"/>
</dbReference>
<dbReference type="InterPro" id="IPR003613">
    <property type="entry name" value="Ubox_domain"/>
</dbReference>
<dbReference type="InterPro" id="IPR011990">
    <property type="entry name" value="TPR-like_helical_dom_sf"/>
</dbReference>
<feature type="domain" description="U-box" evidence="7">
    <location>
        <begin position="215"/>
        <end position="288"/>
    </location>
</feature>
<dbReference type="GO" id="GO:0071218">
    <property type="term" value="P:cellular response to misfolded protein"/>
    <property type="evidence" value="ECO:0007669"/>
    <property type="project" value="TreeGrafter"/>
</dbReference>
<keyword evidence="9" id="KW-1185">Reference proteome</keyword>
<dbReference type="Pfam" id="PF04564">
    <property type="entry name" value="U-box"/>
    <property type="match status" value="1"/>
</dbReference>
<evidence type="ECO:0000256" key="6">
    <source>
        <dbReference type="PROSITE-ProRule" id="PRU00339"/>
    </source>
</evidence>
<dbReference type="PANTHER" id="PTHR46803:SF2">
    <property type="entry name" value="E3 UBIQUITIN-PROTEIN LIGASE CHIP"/>
    <property type="match status" value="1"/>
</dbReference>
<keyword evidence="3" id="KW-0808">Transferase</keyword>
<evidence type="ECO:0000259" key="7">
    <source>
        <dbReference type="PROSITE" id="PS51698"/>
    </source>
</evidence>
<keyword evidence="4" id="KW-0677">Repeat</keyword>
<evidence type="ECO:0000256" key="4">
    <source>
        <dbReference type="ARBA" id="ARBA00022737"/>
    </source>
</evidence>
<dbReference type="EC" id="2.3.2.27" evidence="2"/>
<dbReference type="PROSITE" id="PS50005">
    <property type="entry name" value="TPR"/>
    <property type="match status" value="1"/>
</dbReference>
<dbReference type="GO" id="GO:0051087">
    <property type="term" value="F:protein-folding chaperone binding"/>
    <property type="evidence" value="ECO:0007669"/>
    <property type="project" value="TreeGrafter"/>
</dbReference>
<dbReference type="PANTHER" id="PTHR46803">
    <property type="entry name" value="E3 UBIQUITIN-PROTEIN LIGASE CHIP"/>
    <property type="match status" value="1"/>
</dbReference>
<proteinExistence type="predicted"/>
<dbReference type="RefSeq" id="XP_031851981.1">
    <property type="nucleotide sequence ID" value="XM_031996090.1"/>
</dbReference>
<dbReference type="SMART" id="SM00504">
    <property type="entry name" value="Ubox"/>
    <property type="match status" value="1"/>
</dbReference>
<accession>A0A5E8B5W0</accession>
<dbReference type="GO" id="GO:0061630">
    <property type="term" value="F:ubiquitin protein ligase activity"/>
    <property type="evidence" value="ECO:0007669"/>
    <property type="project" value="UniProtKB-EC"/>
</dbReference>
<evidence type="ECO:0000313" key="8">
    <source>
        <dbReference type="EMBL" id="VVT46748.1"/>
    </source>
</evidence>
<dbReference type="GO" id="GO:0043161">
    <property type="term" value="P:proteasome-mediated ubiquitin-dependent protein catabolic process"/>
    <property type="evidence" value="ECO:0007669"/>
    <property type="project" value="TreeGrafter"/>
</dbReference>
<dbReference type="InterPro" id="IPR019734">
    <property type="entry name" value="TPR_rpt"/>
</dbReference>
<dbReference type="GO" id="GO:0006515">
    <property type="term" value="P:protein quality control for misfolded or incompletely synthesized proteins"/>
    <property type="evidence" value="ECO:0007669"/>
    <property type="project" value="TreeGrafter"/>
</dbReference>
<dbReference type="AlphaFoldDB" id="A0A5E8B5W0"/>
<dbReference type="EMBL" id="CABVLU010000001">
    <property type="protein sequence ID" value="VVT46748.1"/>
    <property type="molecule type" value="Genomic_DNA"/>
</dbReference>
<dbReference type="OrthoDB" id="629492at2759"/>
<evidence type="ECO:0000256" key="5">
    <source>
        <dbReference type="ARBA" id="ARBA00022786"/>
    </source>
</evidence>
<evidence type="ECO:0000256" key="3">
    <source>
        <dbReference type="ARBA" id="ARBA00022679"/>
    </source>
</evidence>
<dbReference type="Proteomes" id="UP000398389">
    <property type="component" value="Unassembled WGS sequence"/>
</dbReference>
<evidence type="ECO:0000256" key="2">
    <source>
        <dbReference type="ARBA" id="ARBA00012483"/>
    </source>
</evidence>
<reference evidence="8 9" key="1">
    <citation type="submission" date="2019-09" db="EMBL/GenBank/DDBJ databases">
        <authorList>
            <person name="Brejova B."/>
        </authorList>
    </citation>
    <scope>NUCLEOTIDE SEQUENCE [LARGE SCALE GENOMIC DNA]</scope>
</reference>
<dbReference type="GO" id="GO:0005737">
    <property type="term" value="C:cytoplasm"/>
    <property type="evidence" value="ECO:0007669"/>
    <property type="project" value="TreeGrafter"/>
</dbReference>
<dbReference type="SMART" id="SM00028">
    <property type="entry name" value="TPR"/>
    <property type="match status" value="3"/>
</dbReference>
<dbReference type="GO" id="GO:0000209">
    <property type="term" value="P:protein polyubiquitination"/>
    <property type="evidence" value="ECO:0007669"/>
    <property type="project" value="TreeGrafter"/>
</dbReference>
<dbReference type="Gene3D" id="3.30.40.10">
    <property type="entry name" value="Zinc/RING finger domain, C3HC4 (zinc finger)"/>
    <property type="match status" value="1"/>
</dbReference>
<keyword evidence="5" id="KW-0833">Ubl conjugation pathway</keyword>
<dbReference type="GeneID" id="43580190"/>
<dbReference type="Gene3D" id="1.25.40.10">
    <property type="entry name" value="Tetratricopeptide repeat domain"/>
    <property type="match status" value="1"/>
</dbReference>
<name>A0A5E8B5W0_9ASCO</name>
<dbReference type="SUPFAM" id="SSF48452">
    <property type="entry name" value="TPR-like"/>
    <property type="match status" value="1"/>
</dbReference>
<dbReference type="GO" id="GO:0045862">
    <property type="term" value="P:positive regulation of proteolysis"/>
    <property type="evidence" value="ECO:0007669"/>
    <property type="project" value="TreeGrafter"/>
</dbReference>
<evidence type="ECO:0000256" key="1">
    <source>
        <dbReference type="ARBA" id="ARBA00000900"/>
    </source>
</evidence>